<dbReference type="Proteomes" id="UP000443843">
    <property type="component" value="Unassembled WGS sequence"/>
</dbReference>
<feature type="domain" description="BPL/LPL catalytic" evidence="5">
    <location>
        <begin position="3"/>
        <end position="195"/>
    </location>
</feature>
<keyword evidence="1 6" id="KW-0436">Ligase</keyword>
<dbReference type="Gene3D" id="3.30.930.10">
    <property type="entry name" value="Bira Bifunctional Protein, Domain 2"/>
    <property type="match status" value="1"/>
</dbReference>
<dbReference type="SUPFAM" id="SSF55681">
    <property type="entry name" value="Class II aaRS and biotin synthetases"/>
    <property type="match status" value="1"/>
</dbReference>
<dbReference type="NCBIfam" id="TIGR00121">
    <property type="entry name" value="birA_ligase"/>
    <property type="match status" value="1"/>
</dbReference>
<name>A0A844W4V1_9RHOB</name>
<organism evidence="6 7">
    <name type="scientific">Pseudooceanicola pacificus</name>
    <dbReference type="NCBI Taxonomy" id="2676438"/>
    <lineage>
        <taxon>Bacteria</taxon>
        <taxon>Pseudomonadati</taxon>
        <taxon>Pseudomonadota</taxon>
        <taxon>Alphaproteobacteria</taxon>
        <taxon>Rhodobacterales</taxon>
        <taxon>Paracoccaceae</taxon>
        <taxon>Pseudooceanicola</taxon>
    </lineage>
</organism>
<dbReference type="PANTHER" id="PTHR12835">
    <property type="entry name" value="BIOTIN PROTEIN LIGASE"/>
    <property type="match status" value="1"/>
</dbReference>
<dbReference type="AlphaFoldDB" id="A0A844W4V1"/>
<dbReference type="EC" id="6.3.4.15" evidence="3"/>
<dbReference type="EMBL" id="WNXQ01000007">
    <property type="protein sequence ID" value="MWB78867.1"/>
    <property type="molecule type" value="Genomic_DNA"/>
</dbReference>
<dbReference type="InterPro" id="IPR045864">
    <property type="entry name" value="aa-tRNA-synth_II/BPL/LPL"/>
</dbReference>
<dbReference type="CDD" id="cd16442">
    <property type="entry name" value="BPL"/>
    <property type="match status" value="1"/>
</dbReference>
<gene>
    <name evidence="6" type="ORF">GLS40_12575</name>
</gene>
<dbReference type="GO" id="GO:0004077">
    <property type="term" value="F:biotin--[biotin carboxyl-carrier protein] ligase activity"/>
    <property type="evidence" value="ECO:0007669"/>
    <property type="project" value="UniProtKB-EC"/>
</dbReference>
<dbReference type="InterPro" id="IPR004408">
    <property type="entry name" value="Biotin_CoA_COase_ligase"/>
</dbReference>
<dbReference type="GO" id="GO:0005737">
    <property type="term" value="C:cytoplasm"/>
    <property type="evidence" value="ECO:0007669"/>
    <property type="project" value="TreeGrafter"/>
</dbReference>
<dbReference type="Gene3D" id="2.30.30.100">
    <property type="match status" value="1"/>
</dbReference>
<dbReference type="Pfam" id="PF02237">
    <property type="entry name" value="BPL_C"/>
    <property type="match status" value="1"/>
</dbReference>
<dbReference type="PROSITE" id="PS51733">
    <property type="entry name" value="BPL_LPL_CATALYTIC"/>
    <property type="match status" value="1"/>
</dbReference>
<dbReference type="InterPro" id="IPR003142">
    <property type="entry name" value="BPL_C"/>
</dbReference>
<evidence type="ECO:0000256" key="4">
    <source>
        <dbReference type="ARBA" id="ARBA00047846"/>
    </source>
</evidence>
<evidence type="ECO:0000313" key="6">
    <source>
        <dbReference type="EMBL" id="MWB78867.1"/>
    </source>
</evidence>
<dbReference type="Pfam" id="PF03099">
    <property type="entry name" value="BPL_LplA_LipB"/>
    <property type="match status" value="1"/>
</dbReference>
<keyword evidence="7" id="KW-1185">Reference proteome</keyword>
<dbReference type="RefSeq" id="WP_160383085.1">
    <property type="nucleotide sequence ID" value="NZ_WNXQ01000007.1"/>
</dbReference>
<comment type="catalytic activity">
    <reaction evidence="4">
        <text>biotin + L-lysyl-[protein] + ATP = N(6)-biotinyl-L-lysyl-[protein] + AMP + diphosphate + H(+)</text>
        <dbReference type="Rhea" id="RHEA:11756"/>
        <dbReference type="Rhea" id="RHEA-COMP:9752"/>
        <dbReference type="Rhea" id="RHEA-COMP:10505"/>
        <dbReference type="ChEBI" id="CHEBI:15378"/>
        <dbReference type="ChEBI" id="CHEBI:29969"/>
        <dbReference type="ChEBI" id="CHEBI:30616"/>
        <dbReference type="ChEBI" id="CHEBI:33019"/>
        <dbReference type="ChEBI" id="CHEBI:57586"/>
        <dbReference type="ChEBI" id="CHEBI:83144"/>
        <dbReference type="ChEBI" id="CHEBI:456215"/>
        <dbReference type="EC" id="6.3.4.15"/>
    </reaction>
</comment>
<protein>
    <recommendedName>
        <fullName evidence="3">biotin--[biotin carboxyl-carrier protein] ligase</fullName>
        <ecNumber evidence="3">6.3.4.15</ecNumber>
    </recommendedName>
</protein>
<proteinExistence type="predicted"/>
<evidence type="ECO:0000256" key="1">
    <source>
        <dbReference type="ARBA" id="ARBA00022598"/>
    </source>
</evidence>
<evidence type="ECO:0000259" key="5">
    <source>
        <dbReference type="PROSITE" id="PS51733"/>
    </source>
</evidence>
<dbReference type="InterPro" id="IPR004143">
    <property type="entry name" value="BPL_LPL_catalytic"/>
</dbReference>
<reference evidence="6 7" key="1">
    <citation type="submission" date="2019-11" db="EMBL/GenBank/DDBJ databases">
        <title>Pseudooceanicola pacifica sp. nov., isolated from deep-sea sediment of the Pacific Ocean.</title>
        <authorList>
            <person name="Lyu L."/>
        </authorList>
    </citation>
    <scope>NUCLEOTIDE SEQUENCE [LARGE SCALE GENOMIC DNA]</scope>
    <source>
        <strain evidence="6 7">216_PA32_1</strain>
    </source>
</reference>
<dbReference type="PANTHER" id="PTHR12835:SF5">
    <property type="entry name" value="BIOTIN--PROTEIN LIGASE"/>
    <property type="match status" value="1"/>
</dbReference>
<comment type="caution">
    <text evidence="6">The sequence shown here is derived from an EMBL/GenBank/DDBJ whole genome shotgun (WGS) entry which is preliminary data.</text>
</comment>
<accession>A0A844W4V1</accession>
<evidence type="ECO:0000256" key="3">
    <source>
        <dbReference type="ARBA" id="ARBA00024227"/>
    </source>
</evidence>
<evidence type="ECO:0000313" key="7">
    <source>
        <dbReference type="Proteomes" id="UP000443843"/>
    </source>
</evidence>
<evidence type="ECO:0000256" key="2">
    <source>
        <dbReference type="ARBA" id="ARBA00023267"/>
    </source>
</evidence>
<sequence length="257" mass="27490">MTPGQPDAYAGWPSGYARVVLPETDSTLNEAERRFDDLTGPTWILALRQTQARGRRGKAWTHPKGNFAATLVLPLDEPPGRAALRSFVTALAVYDAFVALSGRAEPFQLKWPNDVLLNGGKVAGILLESVQRRGRVVGLSIGIGVNLAEAPDPATLPADALRPVALAQETGALVTPEDYLAVLAETYAAHEASFAVLGFAPIRRLWLDRAARLGSEILARTGTAETRGIFETIDDDGRLILRTGAGRQAIAAADVFL</sequence>
<keyword evidence="2" id="KW-0092">Biotin</keyword>